<dbReference type="EMBL" id="FMIQ01000026">
    <property type="protein sequence ID" value="SCM51877.1"/>
    <property type="molecule type" value="Genomic_DNA"/>
</dbReference>
<dbReference type="Gene3D" id="2.40.50.320">
    <property type="entry name" value="Copper binding periplasmic protein CusF"/>
    <property type="match status" value="1"/>
</dbReference>
<reference evidence="2 3" key="1">
    <citation type="submission" date="2016-09" db="EMBL/GenBank/DDBJ databases">
        <authorList>
            <person name="Capua I."/>
            <person name="De Benedictis P."/>
            <person name="Joannis T."/>
            <person name="Lombin L.H."/>
            <person name="Cattoli G."/>
        </authorList>
    </citation>
    <scope>NUCLEOTIDE SEQUENCE [LARGE SCALE GENOMIC DNA]</scope>
    <source>
        <strain evidence="2 3">GB001</strain>
    </source>
</reference>
<keyword evidence="1" id="KW-0732">Signal</keyword>
<evidence type="ECO:0000313" key="2">
    <source>
        <dbReference type="EMBL" id="SCM51877.1"/>
    </source>
</evidence>
<dbReference type="InterPro" id="IPR021647">
    <property type="entry name" value="CusF_Ec"/>
</dbReference>
<dbReference type="InterPro" id="IPR042230">
    <property type="entry name" value="CusF_sf"/>
</dbReference>
<protein>
    <submittedName>
        <fullName evidence="2">Cu(I)/Ag(I) efflux system protein CusF</fullName>
    </submittedName>
</protein>
<gene>
    <name evidence="2" type="ORF">BN1044_01347</name>
</gene>
<proteinExistence type="predicted"/>
<feature type="signal peptide" evidence="1">
    <location>
        <begin position="1"/>
        <end position="28"/>
    </location>
</feature>
<dbReference type="OrthoDB" id="5771277at2"/>
<sequence length="124" mass="13436">MSYIQNIRTLFATAAVLSAFAFATPTMANSDHDMSAMHNMSDMPHHESTATSYRATGVVKSWNQASGVSLTHSPIPELHWPAMTMTFALPSSSVIKPLAVGSKVNFSFIQTESGYQLTEITPAQ</sequence>
<organism evidence="2 3">
    <name type="scientific">Hafnia alvei</name>
    <dbReference type="NCBI Taxonomy" id="569"/>
    <lineage>
        <taxon>Bacteria</taxon>
        <taxon>Pseudomonadati</taxon>
        <taxon>Pseudomonadota</taxon>
        <taxon>Gammaproteobacteria</taxon>
        <taxon>Enterobacterales</taxon>
        <taxon>Hafniaceae</taxon>
        <taxon>Hafnia</taxon>
    </lineage>
</organism>
<feature type="chain" id="PRO_5008751787" evidence="1">
    <location>
        <begin position="29"/>
        <end position="124"/>
    </location>
</feature>
<dbReference type="RefSeq" id="WP_072308053.1">
    <property type="nucleotide sequence ID" value="NZ_FMIQ01000026.1"/>
</dbReference>
<accession>A0A1C6YYA5</accession>
<evidence type="ECO:0000313" key="3">
    <source>
        <dbReference type="Proteomes" id="UP000094844"/>
    </source>
</evidence>
<dbReference type="Pfam" id="PF11604">
    <property type="entry name" value="CusF_Ec"/>
    <property type="match status" value="1"/>
</dbReference>
<dbReference type="AlphaFoldDB" id="A0A1C6YYA5"/>
<dbReference type="STRING" id="569.A6V27_00945"/>
<evidence type="ECO:0000256" key="1">
    <source>
        <dbReference type="SAM" id="SignalP"/>
    </source>
</evidence>
<name>A0A1C6YYA5_HAFAL</name>
<dbReference type="Proteomes" id="UP000094844">
    <property type="component" value="Unassembled WGS sequence"/>
</dbReference>